<dbReference type="InterPro" id="IPR001387">
    <property type="entry name" value="Cro/C1-type_HTH"/>
</dbReference>
<dbReference type="PANTHER" id="PTHR20930:SF0">
    <property type="entry name" value="PROTEIN ILRUN"/>
    <property type="match status" value="1"/>
</dbReference>
<reference evidence="2" key="1">
    <citation type="submission" date="2021-04" db="EMBL/GenBank/DDBJ databases">
        <title>Genome based classification of Actinospica acidithermotolerans sp. nov., an actinobacterium isolated from an Indonesian hot spring.</title>
        <authorList>
            <person name="Kusuma A.B."/>
            <person name="Putra K.E."/>
            <person name="Nafisah S."/>
            <person name="Loh J."/>
            <person name="Nouioui I."/>
            <person name="Goodfellow M."/>
        </authorList>
    </citation>
    <scope>NUCLEOTIDE SEQUENCE</scope>
    <source>
        <strain evidence="2">MGRD01-02</strain>
    </source>
</reference>
<dbReference type="SMART" id="SM00530">
    <property type="entry name" value="HTH_XRE"/>
    <property type="match status" value="1"/>
</dbReference>
<dbReference type="InterPro" id="IPR032350">
    <property type="entry name" value="Nbr1_FW"/>
</dbReference>
<dbReference type="Gene3D" id="2.60.40.10">
    <property type="entry name" value="Immunoglobulins"/>
    <property type="match status" value="1"/>
</dbReference>
<protein>
    <submittedName>
        <fullName evidence="2">Helix-turn-helix domain-containing protein</fullName>
    </submittedName>
</protein>
<feature type="domain" description="HTH cro/C1-type" evidence="1">
    <location>
        <begin position="15"/>
        <end position="51"/>
    </location>
</feature>
<evidence type="ECO:0000313" key="3">
    <source>
        <dbReference type="Proteomes" id="UP000676325"/>
    </source>
</evidence>
<dbReference type="PROSITE" id="PS50943">
    <property type="entry name" value="HTH_CROC1"/>
    <property type="match status" value="1"/>
</dbReference>
<dbReference type="EMBL" id="JAGSOH010000029">
    <property type="protein sequence ID" value="MBR7827173.1"/>
    <property type="molecule type" value="Genomic_DNA"/>
</dbReference>
<proteinExistence type="predicted"/>
<dbReference type="GO" id="GO:0003677">
    <property type="term" value="F:DNA binding"/>
    <property type="evidence" value="ECO:0007669"/>
    <property type="project" value="InterPro"/>
</dbReference>
<keyword evidence="3" id="KW-1185">Reference proteome</keyword>
<gene>
    <name evidence="2" type="ORF">KDK95_12720</name>
</gene>
<dbReference type="InterPro" id="IPR013783">
    <property type="entry name" value="Ig-like_fold"/>
</dbReference>
<dbReference type="Proteomes" id="UP000676325">
    <property type="component" value="Unassembled WGS sequence"/>
</dbReference>
<dbReference type="Pfam" id="PF13560">
    <property type="entry name" value="HTH_31"/>
    <property type="match status" value="1"/>
</dbReference>
<accession>A0A941IJJ0</accession>
<evidence type="ECO:0000259" key="1">
    <source>
        <dbReference type="PROSITE" id="PS50943"/>
    </source>
</evidence>
<dbReference type="SUPFAM" id="SSF47413">
    <property type="entry name" value="lambda repressor-like DNA-binding domains"/>
    <property type="match status" value="1"/>
</dbReference>
<dbReference type="InterPro" id="IPR010982">
    <property type="entry name" value="Lambda_DNA-bd_dom_sf"/>
</dbReference>
<dbReference type="PANTHER" id="PTHR20930">
    <property type="entry name" value="OVARIAN CARCINOMA ANTIGEN CA125-RELATED"/>
    <property type="match status" value="1"/>
</dbReference>
<organism evidence="2 3">
    <name type="scientific">Actinospica acidithermotolerans</name>
    <dbReference type="NCBI Taxonomy" id="2828514"/>
    <lineage>
        <taxon>Bacteria</taxon>
        <taxon>Bacillati</taxon>
        <taxon>Actinomycetota</taxon>
        <taxon>Actinomycetes</taxon>
        <taxon>Catenulisporales</taxon>
        <taxon>Actinospicaceae</taxon>
        <taxon>Actinospica</taxon>
    </lineage>
</organism>
<dbReference type="Gene3D" id="1.10.260.40">
    <property type="entry name" value="lambda repressor-like DNA-binding domains"/>
    <property type="match status" value="1"/>
</dbReference>
<dbReference type="Pfam" id="PF16158">
    <property type="entry name" value="N_BRCA1_IG"/>
    <property type="match status" value="1"/>
</dbReference>
<dbReference type="AlphaFoldDB" id="A0A941IJJ0"/>
<dbReference type="GO" id="GO:0005975">
    <property type="term" value="P:carbohydrate metabolic process"/>
    <property type="evidence" value="ECO:0007669"/>
    <property type="project" value="UniProtKB-ARBA"/>
</dbReference>
<evidence type="ECO:0000313" key="2">
    <source>
        <dbReference type="EMBL" id="MBR7827173.1"/>
    </source>
</evidence>
<name>A0A941IJJ0_9ACTN</name>
<dbReference type="CDD" id="cd14947">
    <property type="entry name" value="NBR1_like"/>
    <property type="match status" value="1"/>
</dbReference>
<comment type="caution">
    <text evidence="2">The sequence shown here is derived from an EMBL/GenBank/DDBJ whole genome shotgun (WGS) entry which is preliminary data.</text>
</comment>
<sequence length="227" mass="24239">MVDKSETWLLLGHSMRLLRERAGASLAAAAERVGASKSHLSLVERGRDRPSHVLVTRYDTCFGGDGMLSTMYLTARAPMIGGRPLPPGQTPLQLWPTEEPSGAAVGVHGERSSFIADVTPDGAVVERGAEITKTWRIRNDGGQPWVGMQLARVGPCDGPTVLASAPSVPIPRTEPGEVVDVSVPLRAPLVAGTSFAVWKMVDRDGCLVFRDLRHGLSTIVITVESAL</sequence>